<dbReference type="KEGG" id="gba:J421_1903"/>
<dbReference type="PANTHER" id="PTHR43711:SF26">
    <property type="entry name" value="SENSOR HISTIDINE KINASE RCSC"/>
    <property type="match status" value="1"/>
</dbReference>
<dbReference type="InterPro" id="IPR005467">
    <property type="entry name" value="His_kinase_dom"/>
</dbReference>
<evidence type="ECO:0000256" key="1">
    <source>
        <dbReference type="ARBA" id="ARBA00000085"/>
    </source>
</evidence>
<dbReference type="FunFam" id="3.30.565.10:FF:000023">
    <property type="entry name" value="PAS domain-containing sensor histidine kinase"/>
    <property type="match status" value="1"/>
</dbReference>
<feature type="compositionally biased region" description="Polar residues" evidence="13">
    <location>
        <begin position="434"/>
        <end position="443"/>
    </location>
</feature>
<dbReference type="Pfam" id="PF00512">
    <property type="entry name" value="HisKA"/>
    <property type="match status" value="1"/>
</dbReference>
<evidence type="ECO:0000313" key="16">
    <source>
        <dbReference type="Proteomes" id="UP000019151"/>
    </source>
</evidence>
<keyword evidence="9 15" id="KW-0067">ATP-binding</keyword>
<dbReference type="GO" id="GO:0000155">
    <property type="term" value="F:phosphorelay sensor kinase activity"/>
    <property type="evidence" value="ECO:0007669"/>
    <property type="project" value="InterPro"/>
</dbReference>
<dbReference type="Pfam" id="PF13185">
    <property type="entry name" value="GAF_2"/>
    <property type="match status" value="1"/>
</dbReference>
<gene>
    <name evidence="15" type="ORF">J421_1903</name>
</gene>
<keyword evidence="16" id="KW-1185">Reference proteome</keyword>
<dbReference type="CDD" id="cd00082">
    <property type="entry name" value="HisKA"/>
    <property type="match status" value="1"/>
</dbReference>
<dbReference type="InParanoid" id="W0RGH6"/>
<evidence type="ECO:0000256" key="4">
    <source>
        <dbReference type="ARBA" id="ARBA00022475"/>
    </source>
</evidence>
<dbReference type="SUPFAM" id="SSF47384">
    <property type="entry name" value="Homodimeric domain of signal transducing histidine kinase"/>
    <property type="match status" value="1"/>
</dbReference>
<dbReference type="RefSeq" id="WP_025410938.1">
    <property type="nucleotide sequence ID" value="NZ_CP007128.1"/>
</dbReference>
<feature type="region of interest" description="Disordered" evidence="13">
    <location>
        <begin position="423"/>
        <end position="443"/>
    </location>
</feature>
<dbReference type="InterPro" id="IPR003661">
    <property type="entry name" value="HisK_dim/P_dom"/>
</dbReference>
<comment type="subcellular location">
    <subcellularLocation>
        <location evidence="2">Cell membrane</location>
    </subcellularLocation>
</comment>
<dbReference type="InterPro" id="IPR029016">
    <property type="entry name" value="GAF-like_dom_sf"/>
</dbReference>
<evidence type="ECO:0000256" key="11">
    <source>
        <dbReference type="ARBA" id="ARBA00023136"/>
    </source>
</evidence>
<keyword evidence="10" id="KW-0902">Two-component regulatory system</keyword>
<evidence type="ECO:0000256" key="5">
    <source>
        <dbReference type="ARBA" id="ARBA00022553"/>
    </source>
</evidence>
<sequence>MSTTQPPIHPAFNGMLESLVRLIEHQSPAMRCSILLLDEDGVTLRHGAAPSLPTPYCQAIDGLQIGAGVGSCGTAAFTRETTIVTDIATHPYWVPFRDLALRHGLRACWSTPILAASGACLGTFAMYYDVPRQPGVRDIALIQTAAALAAALLERETLLATSEADRRALGEANHLLEEQQAELEIANQQLQENTVELEMQATALEAARDEAEAANRAKSEFLAAMSHELRTPLNAIAGYADLLLDGVRGELTPTQRGDLERIKRSGQHLLGLINDILNFAKLEAGKVEYHVDTLPVAPLIESLEELVRPQVDSKPLTYSHTIPVTDLVARCDAEKVRQVLLNLVTNAVKFTEPGGEIRVECDGDERNVRIAVRDTGRGIADEHLARIFDPFVQIDRERTPRSQQGVGLGLSISRDLARGMGGSLTAMSAPGEGSTFTLTLPRG</sequence>
<dbReference type="Pfam" id="PF02518">
    <property type="entry name" value="HATPase_c"/>
    <property type="match status" value="1"/>
</dbReference>
<dbReference type="GO" id="GO:0005886">
    <property type="term" value="C:plasma membrane"/>
    <property type="evidence" value="ECO:0007669"/>
    <property type="project" value="UniProtKB-SubCell"/>
</dbReference>
<keyword evidence="6" id="KW-0808">Transferase</keyword>
<dbReference type="PATRIC" id="fig|861299.3.peg.1935"/>
<dbReference type="PRINTS" id="PR00344">
    <property type="entry name" value="BCTRLSENSOR"/>
</dbReference>
<keyword evidence="11" id="KW-0472">Membrane</keyword>
<accession>W0RGH6</accession>
<dbReference type="GO" id="GO:0005524">
    <property type="term" value="F:ATP binding"/>
    <property type="evidence" value="ECO:0007669"/>
    <property type="project" value="UniProtKB-KW"/>
</dbReference>
<dbReference type="InterPro" id="IPR003018">
    <property type="entry name" value="GAF"/>
</dbReference>
<dbReference type="InterPro" id="IPR003594">
    <property type="entry name" value="HATPase_dom"/>
</dbReference>
<dbReference type="STRING" id="861299.J421_1903"/>
<evidence type="ECO:0000256" key="3">
    <source>
        <dbReference type="ARBA" id="ARBA00012438"/>
    </source>
</evidence>
<dbReference type="Gene3D" id="1.10.287.130">
    <property type="match status" value="1"/>
</dbReference>
<dbReference type="FunFam" id="1.10.287.130:FF:000038">
    <property type="entry name" value="Sensory transduction histidine kinase"/>
    <property type="match status" value="1"/>
</dbReference>
<dbReference type="PANTHER" id="PTHR43711">
    <property type="entry name" value="TWO-COMPONENT HISTIDINE KINASE"/>
    <property type="match status" value="1"/>
</dbReference>
<dbReference type="EMBL" id="CP007128">
    <property type="protein sequence ID" value="AHG89440.1"/>
    <property type="molecule type" value="Genomic_DNA"/>
</dbReference>
<dbReference type="SMART" id="SM00387">
    <property type="entry name" value="HATPase_c"/>
    <property type="match status" value="1"/>
</dbReference>
<dbReference type="PROSITE" id="PS50109">
    <property type="entry name" value="HIS_KIN"/>
    <property type="match status" value="1"/>
</dbReference>
<feature type="domain" description="Histidine kinase" evidence="14">
    <location>
        <begin position="224"/>
        <end position="443"/>
    </location>
</feature>
<dbReference type="Proteomes" id="UP000019151">
    <property type="component" value="Chromosome"/>
</dbReference>
<keyword evidence="8" id="KW-0418">Kinase</keyword>
<dbReference type="Gene3D" id="3.30.565.10">
    <property type="entry name" value="Histidine kinase-like ATPase, C-terminal domain"/>
    <property type="match status" value="1"/>
</dbReference>
<dbReference type="SUPFAM" id="SSF55781">
    <property type="entry name" value="GAF domain-like"/>
    <property type="match status" value="1"/>
</dbReference>
<dbReference type="InterPro" id="IPR036890">
    <property type="entry name" value="HATPase_C_sf"/>
</dbReference>
<evidence type="ECO:0000313" key="15">
    <source>
        <dbReference type="EMBL" id="AHG89440.1"/>
    </source>
</evidence>
<dbReference type="SMART" id="SM00388">
    <property type="entry name" value="HisKA"/>
    <property type="match status" value="1"/>
</dbReference>
<organism evidence="15 16">
    <name type="scientific">Gemmatirosa kalamazoonensis</name>
    <dbReference type="NCBI Taxonomy" id="861299"/>
    <lineage>
        <taxon>Bacteria</taxon>
        <taxon>Pseudomonadati</taxon>
        <taxon>Gemmatimonadota</taxon>
        <taxon>Gemmatimonadia</taxon>
        <taxon>Gemmatimonadales</taxon>
        <taxon>Gemmatimonadaceae</taxon>
        <taxon>Gemmatirosa</taxon>
    </lineage>
</organism>
<reference evidence="15 16" key="1">
    <citation type="journal article" date="2014" name="Genome Announc.">
        <title>Genome Sequence and Methylome of Soil Bacterium Gemmatirosa kalamazoonensis KBS708T, a Member of the Rarely Cultivated Gemmatimonadetes Phylum.</title>
        <authorList>
            <person name="Debruyn J.M."/>
            <person name="Radosevich M."/>
            <person name="Wommack K.E."/>
            <person name="Polson S.W."/>
            <person name="Hauser L.J."/>
            <person name="Fawaz M.N."/>
            <person name="Korlach J."/>
            <person name="Tsai Y.C."/>
        </authorList>
    </citation>
    <scope>NUCLEOTIDE SEQUENCE [LARGE SCALE GENOMIC DNA]</scope>
    <source>
        <strain evidence="15 16">KBS708</strain>
    </source>
</reference>
<dbReference type="OrthoDB" id="340764at2"/>
<evidence type="ECO:0000256" key="12">
    <source>
        <dbReference type="SAM" id="Coils"/>
    </source>
</evidence>
<keyword evidence="12" id="KW-0175">Coiled coil</keyword>
<dbReference type="HOGENOM" id="CLU_617858_0_0_0"/>
<dbReference type="SMART" id="SM00065">
    <property type="entry name" value="GAF"/>
    <property type="match status" value="1"/>
</dbReference>
<evidence type="ECO:0000256" key="7">
    <source>
        <dbReference type="ARBA" id="ARBA00022741"/>
    </source>
</evidence>
<dbReference type="SUPFAM" id="SSF55874">
    <property type="entry name" value="ATPase domain of HSP90 chaperone/DNA topoisomerase II/histidine kinase"/>
    <property type="match status" value="1"/>
</dbReference>
<dbReference type="InterPro" id="IPR050736">
    <property type="entry name" value="Sensor_HK_Regulatory"/>
</dbReference>
<evidence type="ECO:0000256" key="6">
    <source>
        <dbReference type="ARBA" id="ARBA00022679"/>
    </source>
</evidence>
<keyword evidence="7" id="KW-0547">Nucleotide-binding</keyword>
<feature type="coiled-coil region" evidence="12">
    <location>
        <begin position="169"/>
        <end position="224"/>
    </location>
</feature>
<evidence type="ECO:0000256" key="2">
    <source>
        <dbReference type="ARBA" id="ARBA00004236"/>
    </source>
</evidence>
<dbReference type="InterPro" id="IPR036097">
    <property type="entry name" value="HisK_dim/P_sf"/>
</dbReference>
<dbReference type="Gene3D" id="3.30.450.40">
    <property type="match status" value="1"/>
</dbReference>
<evidence type="ECO:0000256" key="10">
    <source>
        <dbReference type="ARBA" id="ARBA00023012"/>
    </source>
</evidence>
<evidence type="ECO:0000256" key="9">
    <source>
        <dbReference type="ARBA" id="ARBA00022840"/>
    </source>
</evidence>
<name>W0RGH6_9BACT</name>
<dbReference type="EC" id="2.7.13.3" evidence="3"/>
<protein>
    <recommendedName>
        <fullName evidence="3">histidine kinase</fullName>
        <ecNumber evidence="3">2.7.13.3</ecNumber>
    </recommendedName>
</protein>
<dbReference type="AlphaFoldDB" id="W0RGH6"/>
<evidence type="ECO:0000256" key="8">
    <source>
        <dbReference type="ARBA" id="ARBA00022777"/>
    </source>
</evidence>
<keyword evidence="4" id="KW-1003">Cell membrane</keyword>
<evidence type="ECO:0000256" key="13">
    <source>
        <dbReference type="SAM" id="MobiDB-lite"/>
    </source>
</evidence>
<dbReference type="eggNOG" id="COG2205">
    <property type="taxonomic scope" value="Bacteria"/>
</dbReference>
<dbReference type="InterPro" id="IPR004358">
    <property type="entry name" value="Sig_transdc_His_kin-like_C"/>
</dbReference>
<evidence type="ECO:0000259" key="14">
    <source>
        <dbReference type="PROSITE" id="PS50109"/>
    </source>
</evidence>
<comment type="catalytic activity">
    <reaction evidence="1">
        <text>ATP + protein L-histidine = ADP + protein N-phospho-L-histidine.</text>
        <dbReference type="EC" id="2.7.13.3"/>
    </reaction>
</comment>
<keyword evidence="5" id="KW-0597">Phosphoprotein</keyword>
<dbReference type="FunCoup" id="W0RGH6">
    <property type="interactions" value="17"/>
</dbReference>
<proteinExistence type="predicted"/>
<dbReference type="CDD" id="cd16922">
    <property type="entry name" value="HATPase_EvgS-ArcB-TorS-like"/>
    <property type="match status" value="1"/>
</dbReference>